<evidence type="ECO:0000313" key="2">
    <source>
        <dbReference type="Proteomes" id="UP000579605"/>
    </source>
</evidence>
<dbReference type="AlphaFoldDB" id="A0A852Z8Y4"/>
<evidence type="ECO:0000313" key="1">
    <source>
        <dbReference type="EMBL" id="NYH88675.1"/>
    </source>
</evidence>
<comment type="caution">
    <text evidence="1">The sequence shown here is derived from an EMBL/GenBank/DDBJ whole genome shotgun (WGS) entry which is preliminary data.</text>
</comment>
<dbReference type="EMBL" id="JACBZH010000001">
    <property type="protein sequence ID" value="NYH88675.1"/>
    <property type="molecule type" value="Genomic_DNA"/>
</dbReference>
<dbReference type="Proteomes" id="UP000579605">
    <property type="component" value="Unassembled WGS sequence"/>
</dbReference>
<protein>
    <submittedName>
        <fullName evidence="1">Uncharacterized protein</fullName>
    </submittedName>
</protein>
<gene>
    <name evidence="1" type="ORF">F4554_001313</name>
</gene>
<proteinExistence type="predicted"/>
<sequence>MLIVEPRSYGRGAKLAAKAWLATVSDRVDAVVSGGFPLAADYRPILDMVETGTAAAAGGDGVVDDFAGLKKQEAAFAERDRPFRRIGSYSHDEMLENLELVLSDVDDWLTGISDGGGRHEVH</sequence>
<organism evidence="1 2">
    <name type="scientific">Actinopolymorpha rutila</name>
    <dbReference type="NCBI Taxonomy" id="446787"/>
    <lineage>
        <taxon>Bacteria</taxon>
        <taxon>Bacillati</taxon>
        <taxon>Actinomycetota</taxon>
        <taxon>Actinomycetes</taxon>
        <taxon>Propionibacteriales</taxon>
        <taxon>Actinopolymorphaceae</taxon>
        <taxon>Actinopolymorpha</taxon>
    </lineage>
</organism>
<keyword evidence="2" id="KW-1185">Reference proteome</keyword>
<name>A0A852Z8Y4_9ACTN</name>
<dbReference type="RefSeq" id="WP_238341231.1">
    <property type="nucleotide sequence ID" value="NZ_BAAARR010000022.1"/>
</dbReference>
<accession>A0A852Z8Y4</accession>
<reference evidence="1 2" key="1">
    <citation type="submission" date="2020-07" db="EMBL/GenBank/DDBJ databases">
        <title>Sequencing the genomes of 1000 actinobacteria strains.</title>
        <authorList>
            <person name="Klenk H.-P."/>
        </authorList>
    </citation>
    <scope>NUCLEOTIDE SEQUENCE [LARGE SCALE GENOMIC DNA]</scope>
    <source>
        <strain evidence="1 2">DSM 18448</strain>
    </source>
</reference>